<dbReference type="GO" id="GO:0005524">
    <property type="term" value="F:ATP binding"/>
    <property type="evidence" value="ECO:0007669"/>
    <property type="project" value="UniProtKB-KW"/>
</dbReference>
<keyword evidence="2" id="KW-0067">ATP-binding</keyword>
<dbReference type="Proteomes" id="UP001059401">
    <property type="component" value="Chromosome"/>
</dbReference>
<keyword evidence="2" id="KW-0547">Nucleotide-binding</keyword>
<name>A0ABY5HRC6_9SPIR</name>
<keyword evidence="3" id="KW-1185">Reference proteome</keyword>
<dbReference type="PANTHER" id="PTHR40396">
    <property type="entry name" value="ATPASE-LIKE PROTEIN"/>
    <property type="match status" value="1"/>
</dbReference>
<dbReference type="PANTHER" id="PTHR40396:SF1">
    <property type="entry name" value="ATPASE AAA-TYPE CORE DOMAIN-CONTAINING PROTEIN"/>
    <property type="match status" value="1"/>
</dbReference>
<proteinExistence type="predicted"/>
<protein>
    <submittedName>
        <fullName evidence="2">ATP-binding protein</fullName>
    </submittedName>
</protein>
<evidence type="ECO:0000313" key="2">
    <source>
        <dbReference type="EMBL" id="UTY28002.1"/>
    </source>
</evidence>
<dbReference type="SUPFAM" id="SSF52540">
    <property type="entry name" value="P-loop containing nucleoside triphosphate hydrolases"/>
    <property type="match status" value="1"/>
</dbReference>
<evidence type="ECO:0000313" key="3">
    <source>
        <dbReference type="Proteomes" id="UP001059401"/>
    </source>
</evidence>
<dbReference type="InterPro" id="IPR003959">
    <property type="entry name" value="ATPase_AAA_core"/>
</dbReference>
<feature type="domain" description="ATPase AAA-type core" evidence="1">
    <location>
        <begin position="285"/>
        <end position="362"/>
    </location>
</feature>
<dbReference type="RefSeq" id="WP_255805979.1">
    <property type="nucleotide sequence ID" value="NZ_CP038802.1"/>
</dbReference>
<dbReference type="Pfam" id="PF13304">
    <property type="entry name" value="AAA_21"/>
    <property type="match status" value="2"/>
</dbReference>
<gene>
    <name evidence="2" type="ORF">E4N76_02655</name>
</gene>
<dbReference type="InterPro" id="IPR027417">
    <property type="entry name" value="P-loop_NTPase"/>
</dbReference>
<accession>A0ABY5HRC6</accession>
<organism evidence="2 3">
    <name type="scientific">Treponema putidum</name>
    <dbReference type="NCBI Taxonomy" id="221027"/>
    <lineage>
        <taxon>Bacteria</taxon>
        <taxon>Pseudomonadati</taxon>
        <taxon>Spirochaetota</taxon>
        <taxon>Spirochaetia</taxon>
        <taxon>Spirochaetales</taxon>
        <taxon>Treponemataceae</taxon>
        <taxon>Treponema</taxon>
    </lineage>
</organism>
<dbReference type="Gene3D" id="3.40.50.300">
    <property type="entry name" value="P-loop containing nucleotide triphosphate hydrolases"/>
    <property type="match status" value="1"/>
</dbReference>
<sequence>MILEFSIANTFSISEKQTISFEAVINDTKTDARHYVECGGKKILKLACIYGANAAGKTKMLEALQFYISFLLSSFIELEPNEDIGVVPFKFDPHFQNRSSEFELIFYIKDTETAQYIRYDYNLQLTTEKVLYESLFYAPKGQKKRIFERSESNKIKWGNDVIGTKKIIEEMTRPNCSVISTGAQIQHPVLKLFYDHLYYSFRGMIQPASSENLSDYIFNKVEKDSDFKNLLTNLLSISGIGTINDIQIISRDIPDILVKQFPVEIQKEIEETNWKVRRVMLNHKYNNSDYSLPLSMESAGTKKLMELSLPLYDLIVSKSIVLIDELESSLHQELVELFLDLFLEISDHSQLLFTTHNQDLLDSGLLRDDEVWFCYKTMEGNSVYNSITDYKGVRKEASRKKLYNADKFGALPNININLLKELFYAEKNRKNIK</sequence>
<feature type="domain" description="ATPase AAA-type core" evidence="1">
    <location>
        <begin position="46"/>
        <end position="154"/>
    </location>
</feature>
<dbReference type="EMBL" id="CP038802">
    <property type="protein sequence ID" value="UTY28002.1"/>
    <property type="molecule type" value="Genomic_DNA"/>
</dbReference>
<evidence type="ECO:0000259" key="1">
    <source>
        <dbReference type="Pfam" id="PF13304"/>
    </source>
</evidence>
<reference evidence="2" key="1">
    <citation type="submission" date="2019-04" db="EMBL/GenBank/DDBJ databases">
        <title>Whole genome sequencing of oral phylogroup 2 treponemes.</title>
        <authorList>
            <person name="Chan Y."/>
            <person name="Zeng H.H."/>
            <person name="Yu X.L."/>
            <person name="Leung W.K."/>
            <person name="Watt R.M."/>
        </authorList>
    </citation>
    <scope>NUCLEOTIDE SEQUENCE</scope>
    <source>
        <strain evidence="2">OMZ 847</strain>
    </source>
</reference>